<name>A0ABX0MWF3_9BURK</name>
<proteinExistence type="predicted"/>
<evidence type="ECO:0000313" key="1">
    <source>
        <dbReference type="EMBL" id="NHZ67028.1"/>
    </source>
</evidence>
<dbReference type="Gene3D" id="2.10.260.10">
    <property type="match status" value="1"/>
</dbReference>
<dbReference type="Proteomes" id="UP000610594">
    <property type="component" value="Unassembled WGS sequence"/>
</dbReference>
<sequence length="66" mass="7026">MRLTKVVAKTAGMIDGTQVRITAEKGRIVLEAVEPGITLASMLASFDPVRHGGEVMTFTPIGEEVV</sequence>
<keyword evidence="2" id="KW-1185">Reference proteome</keyword>
<evidence type="ECO:0000313" key="2">
    <source>
        <dbReference type="Proteomes" id="UP000610594"/>
    </source>
</evidence>
<organism evidence="1 2">
    <name type="scientific">Massilia genomosp. 1</name>
    <dbReference type="NCBI Taxonomy" id="2609280"/>
    <lineage>
        <taxon>Bacteria</taxon>
        <taxon>Pseudomonadati</taxon>
        <taxon>Pseudomonadota</taxon>
        <taxon>Betaproteobacteria</taxon>
        <taxon>Burkholderiales</taxon>
        <taxon>Oxalobacteraceae</taxon>
        <taxon>Telluria group</taxon>
        <taxon>Massilia</taxon>
    </lineage>
</organism>
<protein>
    <recommendedName>
        <fullName evidence="3">PbsX family transcriptional regulator</fullName>
    </recommendedName>
</protein>
<evidence type="ECO:0008006" key="3">
    <source>
        <dbReference type="Google" id="ProtNLM"/>
    </source>
</evidence>
<comment type="caution">
    <text evidence="1">The sequence shown here is derived from an EMBL/GenBank/DDBJ whole genome shotgun (WGS) entry which is preliminary data.</text>
</comment>
<gene>
    <name evidence="1" type="ORF">F1735_33000</name>
</gene>
<reference evidence="1 2" key="1">
    <citation type="submission" date="2019-10" db="EMBL/GenBank/DDBJ databases">
        <title>Taxonomy of Antarctic Massilia spp.: description of Massilia rubra sp. nov., Massilia aquatica sp. nov., Massilia mucilaginosa sp. nov., Massilia frigida sp. nov. isolated from streams, lakes and regoliths.</title>
        <authorList>
            <person name="Holochova P."/>
            <person name="Sedlacek I."/>
            <person name="Kralova S."/>
            <person name="Maslanova I."/>
            <person name="Busse H.-J."/>
            <person name="Stankova E."/>
            <person name="Vrbovska V."/>
            <person name="Kovarovic V."/>
            <person name="Bartak M."/>
            <person name="Svec P."/>
            <person name="Pantucek R."/>
        </authorList>
    </citation>
    <scope>NUCLEOTIDE SEQUENCE [LARGE SCALE GENOMIC DNA]</scope>
    <source>
        <strain evidence="1 2">CCM 8694</strain>
    </source>
</reference>
<accession>A0ABX0MWF3</accession>
<dbReference type="EMBL" id="WHJF01000232">
    <property type="protein sequence ID" value="NHZ67028.1"/>
    <property type="molecule type" value="Genomic_DNA"/>
</dbReference>